<dbReference type="EMBL" id="JAKOGI010000708">
    <property type="protein sequence ID" value="KAJ8431203.1"/>
    <property type="molecule type" value="Genomic_DNA"/>
</dbReference>
<evidence type="ECO:0000313" key="2">
    <source>
        <dbReference type="EMBL" id="KAJ8431203.1"/>
    </source>
</evidence>
<keyword evidence="3" id="KW-1185">Reference proteome</keyword>
<feature type="compositionally biased region" description="Basic residues" evidence="1">
    <location>
        <begin position="322"/>
        <end position="332"/>
    </location>
</feature>
<protein>
    <submittedName>
        <fullName evidence="2">Uncharacterized protein</fullName>
    </submittedName>
</protein>
<dbReference type="OrthoDB" id="1913335at2759"/>
<dbReference type="PANTHER" id="PTHR33144">
    <property type="entry name" value="OS10G0409366 PROTEIN-RELATED"/>
    <property type="match status" value="1"/>
</dbReference>
<evidence type="ECO:0000313" key="3">
    <source>
        <dbReference type="Proteomes" id="UP001153076"/>
    </source>
</evidence>
<proteinExistence type="predicted"/>
<sequence length="476" mass="52615">MELDFSFSAKMDSCWIELPNDHPDYLDGAVKFIKLAKENLVEGRTRFPCRTCKVEYIDISTPEGKMSYKSKRTLNVLAAKSSIAAQSLGDPSSSAATAQPTQPAYSLKAPESLVQQQPPVLCPTSSGVLRPPTQPLRPPTAVAGASTEAPGCSGQILLPLGTGARASKLIVQQRPVGLSRSIGASKPLPHQLLRPTLSSGALQLPLQLSVKKSVQHATSTRASQPSLQPQPTASIAALQPVHTPTSLTRAAQPLICPSTIRFGPFSRPLLLQDRIHLISPLLLLELHNSTSQASRESPSNGNDDHEDLAKSSRNQSNDKGKGHVGRKQKKSSISKSTRSSQSSWKDNIQFDAKEEVLTIDFVNYKQGLRFYVAFNNYNQPIRKGGYIFVRFLGYIARLERFYPIETISWHKLNKTYKADIIEMVQVNKGFDKRVLKYVAKHFKQYKHGLKRDYFKPEEKTGEDIYEIVPKGTLVVG</sequence>
<feature type="region of interest" description="Disordered" evidence="1">
    <location>
        <begin position="292"/>
        <end position="340"/>
    </location>
</feature>
<feature type="compositionally biased region" description="Polar residues" evidence="1">
    <location>
        <begin position="292"/>
        <end position="301"/>
    </location>
</feature>
<accession>A0A9Q1Q6X9</accession>
<dbReference type="PANTHER" id="PTHR33144:SF25">
    <property type="entry name" value="DUF4216 DOMAIN-CONTAINING PROTEIN"/>
    <property type="match status" value="1"/>
</dbReference>
<dbReference type="AlphaFoldDB" id="A0A9Q1Q6X9"/>
<evidence type="ECO:0000256" key="1">
    <source>
        <dbReference type="SAM" id="MobiDB-lite"/>
    </source>
</evidence>
<reference evidence="2" key="1">
    <citation type="submission" date="2022-04" db="EMBL/GenBank/DDBJ databases">
        <title>Carnegiea gigantea Genome sequencing and assembly v2.</title>
        <authorList>
            <person name="Copetti D."/>
            <person name="Sanderson M.J."/>
            <person name="Burquez A."/>
            <person name="Wojciechowski M.F."/>
        </authorList>
    </citation>
    <scope>NUCLEOTIDE SEQUENCE</scope>
    <source>
        <strain evidence="2">SGP5-SGP5p</strain>
        <tissue evidence="2">Aerial part</tissue>
    </source>
</reference>
<name>A0A9Q1Q6X9_9CARY</name>
<gene>
    <name evidence="2" type="ORF">Cgig2_020314</name>
</gene>
<comment type="caution">
    <text evidence="2">The sequence shown here is derived from an EMBL/GenBank/DDBJ whole genome shotgun (WGS) entry which is preliminary data.</text>
</comment>
<organism evidence="2 3">
    <name type="scientific">Carnegiea gigantea</name>
    <dbReference type="NCBI Taxonomy" id="171969"/>
    <lineage>
        <taxon>Eukaryota</taxon>
        <taxon>Viridiplantae</taxon>
        <taxon>Streptophyta</taxon>
        <taxon>Embryophyta</taxon>
        <taxon>Tracheophyta</taxon>
        <taxon>Spermatophyta</taxon>
        <taxon>Magnoliopsida</taxon>
        <taxon>eudicotyledons</taxon>
        <taxon>Gunneridae</taxon>
        <taxon>Pentapetalae</taxon>
        <taxon>Caryophyllales</taxon>
        <taxon>Cactineae</taxon>
        <taxon>Cactaceae</taxon>
        <taxon>Cactoideae</taxon>
        <taxon>Echinocereeae</taxon>
        <taxon>Carnegiea</taxon>
    </lineage>
</organism>
<dbReference type="Proteomes" id="UP001153076">
    <property type="component" value="Unassembled WGS sequence"/>
</dbReference>